<feature type="region of interest" description="Disordered" evidence="7">
    <location>
        <begin position="37"/>
        <end position="56"/>
    </location>
</feature>
<evidence type="ECO:0000256" key="5">
    <source>
        <dbReference type="ARBA" id="ARBA00023274"/>
    </source>
</evidence>
<evidence type="ECO:0000256" key="2">
    <source>
        <dbReference type="ARBA" id="ARBA00008860"/>
    </source>
</evidence>
<keyword evidence="9" id="KW-1185">Reference proteome</keyword>
<sequence>MRQLTRLTRSIDRTLESIIRPSAFSPVCCTCRQTAAPFSTSSTRAADQPKRSSQSFEAIRRKIWGTDTPPGREDPYDPKSPMRQIEETESKPVRPGQAATAETTAEAEEDTSVSKLGPRRINRSSEGGYQPARTWEGLEWVGTPDWAWKQKPMPSFKGQSNRRLSADPEQQAGDIQAALRKALIEVVAQREAFRDVIIAAKQGGKPNWTDRVELGVDKNKKLVLRQIKETKNAQALEGEKPAWFDASLRDPGFKFQVAKRFLKATGIPVSDIALQQSNDPGLLLHSIKNQINVTKKEKLAETLKNSSRFQKLTNVKIVDRRVTPIDKEKEVGRWKLIEDELLERGLPVTGRPLVQ</sequence>
<organism evidence="8 9">
    <name type="scientific">Phyllosticta citrichinensis</name>
    <dbReference type="NCBI Taxonomy" id="1130410"/>
    <lineage>
        <taxon>Eukaryota</taxon>
        <taxon>Fungi</taxon>
        <taxon>Dikarya</taxon>
        <taxon>Ascomycota</taxon>
        <taxon>Pezizomycotina</taxon>
        <taxon>Dothideomycetes</taxon>
        <taxon>Dothideomycetes incertae sedis</taxon>
        <taxon>Botryosphaeriales</taxon>
        <taxon>Phyllostictaceae</taxon>
        <taxon>Phyllosticta</taxon>
    </lineage>
</organism>
<comment type="subcellular location">
    <subcellularLocation>
        <location evidence="1">Mitochondrion</location>
    </subcellularLocation>
</comment>
<dbReference type="EMBL" id="JBBWUH010000004">
    <property type="protein sequence ID" value="KAK8169649.1"/>
    <property type="molecule type" value="Genomic_DNA"/>
</dbReference>
<evidence type="ECO:0000256" key="6">
    <source>
        <dbReference type="ARBA" id="ARBA00035183"/>
    </source>
</evidence>
<name>A0ABR1XW99_9PEZI</name>
<protein>
    <recommendedName>
        <fullName evidence="6">Large ribosomal subunit protein mL50</fullName>
    </recommendedName>
</protein>
<comment type="caution">
    <text evidence="8">The sequence shown here is derived from an EMBL/GenBank/DDBJ whole genome shotgun (WGS) entry which is preliminary data.</text>
</comment>
<feature type="region of interest" description="Disordered" evidence="7">
    <location>
        <begin position="62"/>
        <end position="130"/>
    </location>
</feature>
<reference evidence="8 9" key="1">
    <citation type="journal article" date="2022" name="G3 (Bethesda)">
        <title>Enemy or ally: a genomic approach to elucidate the lifestyle of Phyllosticta citrichinaensis.</title>
        <authorList>
            <person name="Buijs V.A."/>
            <person name="Groenewald J.Z."/>
            <person name="Haridas S."/>
            <person name="LaButti K.M."/>
            <person name="Lipzen A."/>
            <person name="Martin F.M."/>
            <person name="Barry K."/>
            <person name="Grigoriev I.V."/>
            <person name="Crous P.W."/>
            <person name="Seidl M.F."/>
        </authorList>
    </citation>
    <scope>NUCLEOTIDE SEQUENCE [LARGE SCALE GENOMIC DNA]</scope>
    <source>
        <strain evidence="8 9">CBS 129764</strain>
    </source>
</reference>
<evidence type="ECO:0000313" key="8">
    <source>
        <dbReference type="EMBL" id="KAK8169649.1"/>
    </source>
</evidence>
<accession>A0ABR1XW99</accession>
<evidence type="ECO:0000256" key="1">
    <source>
        <dbReference type="ARBA" id="ARBA00004173"/>
    </source>
</evidence>
<dbReference type="Pfam" id="PF10501">
    <property type="entry name" value="Ribosomal_L50"/>
    <property type="match status" value="1"/>
</dbReference>
<keyword evidence="4" id="KW-0496">Mitochondrion</keyword>
<gene>
    <name evidence="8" type="ORF">IWX90DRAFT_485573</name>
</gene>
<feature type="region of interest" description="Disordered" evidence="7">
    <location>
        <begin position="150"/>
        <end position="169"/>
    </location>
</feature>
<keyword evidence="3" id="KW-0689">Ribosomal protein</keyword>
<evidence type="ECO:0000256" key="4">
    <source>
        <dbReference type="ARBA" id="ARBA00023128"/>
    </source>
</evidence>
<dbReference type="Proteomes" id="UP001456524">
    <property type="component" value="Unassembled WGS sequence"/>
</dbReference>
<dbReference type="InterPro" id="IPR018305">
    <property type="entry name" value="Ribosomal_m50"/>
</dbReference>
<evidence type="ECO:0000256" key="3">
    <source>
        <dbReference type="ARBA" id="ARBA00022980"/>
    </source>
</evidence>
<keyword evidence="5" id="KW-0687">Ribonucleoprotein</keyword>
<comment type="similarity">
    <text evidence="2">Belongs to the mitochondrion-specific ribosomal protein mL50 family.</text>
</comment>
<proteinExistence type="inferred from homology"/>
<evidence type="ECO:0000313" key="9">
    <source>
        <dbReference type="Proteomes" id="UP001456524"/>
    </source>
</evidence>
<evidence type="ECO:0000256" key="7">
    <source>
        <dbReference type="SAM" id="MobiDB-lite"/>
    </source>
</evidence>